<evidence type="ECO:0000256" key="4">
    <source>
        <dbReference type="ARBA" id="ARBA00022692"/>
    </source>
</evidence>
<dbReference type="GO" id="GO:0005886">
    <property type="term" value="C:plasma membrane"/>
    <property type="evidence" value="ECO:0007669"/>
    <property type="project" value="UniProtKB-SubCell"/>
</dbReference>
<dbReference type="InterPro" id="IPR003918">
    <property type="entry name" value="NADH_UbQ_OxRdtase"/>
</dbReference>
<feature type="transmembrane region" description="Helical" evidence="8">
    <location>
        <begin position="349"/>
        <end position="371"/>
    </location>
</feature>
<accession>A0A1G5MH15</accession>
<name>A0A1G5MH15_AFIMA</name>
<dbReference type="AlphaFoldDB" id="A0A1G5MH15"/>
<dbReference type="PANTHER" id="PTHR42703">
    <property type="entry name" value="NADH DEHYDROGENASE"/>
    <property type="match status" value="1"/>
</dbReference>
<feature type="transmembrane region" description="Helical" evidence="8">
    <location>
        <begin position="296"/>
        <end position="315"/>
    </location>
</feature>
<feature type="transmembrane region" description="Helical" evidence="8">
    <location>
        <begin position="57"/>
        <end position="75"/>
    </location>
</feature>
<dbReference type="InterPro" id="IPR050586">
    <property type="entry name" value="CPA3_Na-H_Antiporter_D"/>
</dbReference>
<organism evidence="10 11">
    <name type="scientific">Afifella marina DSM 2698</name>
    <dbReference type="NCBI Taxonomy" id="1120955"/>
    <lineage>
        <taxon>Bacteria</taxon>
        <taxon>Pseudomonadati</taxon>
        <taxon>Pseudomonadota</taxon>
        <taxon>Alphaproteobacteria</taxon>
        <taxon>Hyphomicrobiales</taxon>
        <taxon>Afifellaceae</taxon>
        <taxon>Afifella</taxon>
    </lineage>
</organism>
<evidence type="ECO:0000256" key="3">
    <source>
        <dbReference type="ARBA" id="ARBA00022475"/>
    </source>
</evidence>
<comment type="subcellular location">
    <subcellularLocation>
        <location evidence="1">Cell membrane</location>
        <topology evidence="1">Multi-pass membrane protein</topology>
    </subcellularLocation>
    <subcellularLocation>
        <location evidence="7">Membrane</location>
        <topology evidence="7">Multi-pass membrane protein</topology>
    </subcellularLocation>
</comment>
<dbReference type="GO" id="GO:0008137">
    <property type="term" value="F:NADH dehydrogenase (ubiquinone) activity"/>
    <property type="evidence" value="ECO:0007669"/>
    <property type="project" value="InterPro"/>
</dbReference>
<dbReference type="RefSeq" id="WP_200170623.1">
    <property type="nucleotide sequence ID" value="NZ_FMVW01000001.1"/>
</dbReference>
<evidence type="ECO:0000313" key="11">
    <source>
        <dbReference type="Proteomes" id="UP000199347"/>
    </source>
</evidence>
<dbReference type="InterPro" id="IPR001750">
    <property type="entry name" value="ND/Mrp_TM"/>
</dbReference>
<reference evidence="10 11" key="1">
    <citation type="submission" date="2016-10" db="EMBL/GenBank/DDBJ databases">
        <authorList>
            <person name="de Groot N.N."/>
        </authorList>
    </citation>
    <scope>NUCLEOTIDE SEQUENCE [LARGE SCALE GENOMIC DNA]</scope>
    <source>
        <strain evidence="10 11">DSM 2698</strain>
    </source>
</reference>
<feature type="transmembrane region" description="Helical" evidence="8">
    <location>
        <begin position="185"/>
        <end position="204"/>
    </location>
</feature>
<feature type="transmembrane region" description="Helical" evidence="8">
    <location>
        <begin position="426"/>
        <end position="444"/>
    </location>
</feature>
<feature type="transmembrane region" description="Helical" evidence="8">
    <location>
        <begin position="264"/>
        <end position="284"/>
    </location>
</feature>
<keyword evidence="6 8" id="KW-0472">Membrane</keyword>
<evidence type="ECO:0000313" key="10">
    <source>
        <dbReference type="EMBL" id="SCZ23700.1"/>
    </source>
</evidence>
<dbReference type="Pfam" id="PF00361">
    <property type="entry name" value="Proton_antipo_M"/>
    <property type="match status" value="1"/>
</dbReference>
<comment type="similarity">
    <text evidence="2">Belongs to the CPA3 antiporters (TC 2.A.63) subunit D family.</text>
</comment>
<dbReference type="NCBIfam" id="NF009306">
    <property type="entry name" value="PRK12663.1"/>
    <property type="match status" value="1"/>
</dbReference>
<dbReference type="PANTHER" id="PTHR42703:SF1">
    <property type="entry name" value="NA(+)_H(+) ANTIPORTER SUBUNIT D1"/>
    <property type="match status" value="1"/>
</dbReference>
<feature type="transmembrane region" description="Helical" evidence="8">
    <location>
        <begin position="479"/>
        <end position="498"/>
    </location>
</feature>
<evidence type="ECO:0000256" key="1">
    <source>
        <dbReference type="ARBA" id="ARBA00004651"/>
    </source>
</evidence>
<feature type="transmembrane region" description="Helical" evidence="8">
    <location>
        <begin position="155"/>
        <end position="173"/>
    </location>
</feature>
<keyword evidence="11" id="KW-1185">Reference proteome</keyword>
<evidence type="ECO:0000256" key="5">
    <source>
        <dbReference type="ARBA" id="ARBA00022989"/>
    </source>
</evidence>
<dbReference type="EMBL" id="FMVW01000001">
    <property type="protein sequence ID" value="SCZ23700.1"/>
    <property type="molecule type" value="Genomic_DNA"/>
</dbReference>
<evidence type="ECO:0000256" key="6">
    <source>
        <dbReference type="ARBA" id="ARBA00023136"/>
    </source>
</evidence>
<keyword evidence="5 8" id="KW-1133">Transmembrane helix</keyword>
<evidence type="ECO:0000259" key="9">
    <source>
        <dbReference type="Pfam" id="PF00361"/>
    </source>
</evidence>
<feature type="domain" description="NADH:quinone oxidoreductase/Mrp antiporter transmembrane" evidence="9">
    <location>
        <begin position="151"/>
        <end position="437"/>
    </location>
</feature>
<evidence type="ECO:0000256" key="2">
    <source>
        <dbReference type="ARBA" id="ARBA00005346"/>
    </source>
</evidence>
<feature type="transmembrane region" description="Helical" evidence="8">
    <location>
        <begin position="322"/>
        <end position="343"/>
    </location>
</feature>
<dbReference type="PRINTS" id="PR01437">
    <property type="entry name" value="NUOXDRDTASE4"/>
</dbReference>
<feature type="transmembrane region" description="Helical" evidence="8">
    <location>
        <begin position="130"/>
        <end position="149"/>
    </location>
</feature>
<feature type="transmembrane region" description="Helical" evidence="8">
    <location>
        <begin position="26"/>
        <end position="45"/>
    </location>
</feature>
<dbReference type="GO" id="GO:0042773">
    <property type="term" value="P:ATP synthesis coupled electron transport"/>
    <property type="evidence" value="ECO:0007669"/>
    <property type="project" value="InterPro"/>
</dbReference>
<dbReference type="STRING" id="1120955.SAMN03080610_00589"/>
<keyword evidence="4 7" id="KW-0812">Transmembrane</keyword>
<gene>
    <name evidence="10" type="ORF">SAMN03080610_00589</name>
</gene>
<dbReference type="Proteomes" id="UP000199347">
    <property type="component" value="Unassembled WGS sequence"/>
</dbReference>
<feature type="transmembrane region" description="Helical" evidence="8">
    <location>
        <begin position="233"/>
        <end position="252"/>
    </location>
</feature>
<proteinExistence type="inferred from homology"/>
<keyword evidence="3" id="KW-1003">Cell membrane</keyword>
<evidence type="ECO:0000256" key="7">
    <source>
        <dbReference type="RuleBase" id="RU000320"/>
    </source>
</evidence>
<protein>
    <submittedName>
        <fullName evidence="10">Multicomponent Na+:H+ antiporter subunit D</fullName>
    </submittedName>
</protein>
<feature type="transmembrane region" description="Helical" evidence="8">
    <location>
        <begin position="95"/>
        <end position="118"/>
    </location>
</feature>
<evidence type="ECO:0000256" key="8">
    <source>
        <dbReference type="SAM" id="Phobius"/>
    </source>
</evidence>
<sequence length="528" mass="54666">MAESAGHAAVDVASAMVTAPIAPLDAIIVAPTLITLLFGAVLLMARKRPETQAPLGIAGLLLLTAATAGILARVVTGGPLTMTMGSWLPPFGITFAVDVLGASFALVSSVVALVVGVFASRGLRRVESRYGFYPFLLLMMAGVCNAFLTGDIFNLYVWFEVMLIASFGLIVLGNSKEQLDGAVRYAVLNLLAAAFFLTATGYLYGALGTLNMAEIAIKLREGVPGMPVNTITALYILGFGMKAAAFPVAFWLPASYHTPSPSAGAVFAGLLTKVGAYALLRTLIMLMPSEEALYDTFLTAIAIGTMLLGSLGAMGHSDFRRILGYLVISGIGVILAGLAIGTAEGLAGGIFYAFHSMIVMSALYLASGLIGQLGGSQDLRKLGGLYGASPLLAGLTLTLVFSVSALPPFSGFWAKILVTEAAMVDGRWWLAGIVLGTGLLNALASGRAFTQIFWRGGPSGTPDGAEKSVPGEIPGEDRAVLFGSLAALTLMSLVIGLWPSPLMRLAEAGAAGLLDPTLYIRAVFGGAS</sequence>
<feature type="transmembrane region" description="Helical" evidence="8">
    <location>
        <begin position="383"/>
        <end position="406"/>
    </location>
</feature>